<proteinExistence type="predicted"/>
<name>A0A9W8HJR9_9FUNG</name>
<accession>A0A9W8HJR9</accession>
<dbReference type="EMBL" id="JANBUL010000036">
    <property type="protein sequence ID" value="KAJ2783940.1"/>
    <property type="molecule type" value="Genomic_DNA"/>
</dbReference>
<dbReference type="AlphaFoldDB" id="A0A9W8HJR9"/>
<evidence type="ECO:0000313" key="1">
    <source>
        <dbReference type="EMBL" id="KAJ2783940.1"/>
    </source>
</evidence>
<reference evidence="1" key="1">
    <citation type="submission" date="2022-07" db="EMBL/GenBank/DDBJ databases">
        <title>Phylogenomic reconstructions and comparative analyses of Kickxellomycotina fungi.</title>
        <authorList>
            <person name="Reynolds N.K."/>
            <person name="Stajich J.E."/>
            <person name="Barry K."/>
            <person name="Grigoriev I.V."/>
            <person name="Crous P."/>
            <person name="Smith M.E."/>
        </authorList>
    </citation>
    <scope>NUCLEOTIDE SEQUENCE</scope>
    <source>
        <strain evidence="1">NBRC 105414</strain>
    </source>
</reference>
<keyword evidence="2" id="KW-1185">Reference proteome</keyword>
<gene>
    <name evidence="1" type="ORF">H4R18_001423</name>
</gene>
<sequence>MAPADVLAAARAQSLFAGSSAATAESVVDYGGVVAGPGNASERINASLSKLEQLRVSCREALQAGQLGEAAHGQPRGKRVAGTV</sequence>
<evidence type="ECO:0000313" key="2">
    <source>
        <dbReference type="Proteomes" id="UP001140217"/>
    </source>
</evidence>
<dbReference type="Proteomes" id="UP001140217">
    <property type="component" value="Unassembled WGS sequence"/>
</dbReference>
<comment type="caution">
    <text evidence="1">The sequence shown here is derived from an EMBL/GenBank/DDBJ whole genome shotgun (WGS) entry which is preliminary data.</text>
</comment>
<organism evidence="1 2">
    <name type="scientific">Coemansia javaensis</name>
    <dbReference type="NCBI Taxonomy" id="2761396"/>
    <lineage>
        <taxon>Eukaryota</taxon>
        <taxon>Fungi</taxon>
        <taxon>Fungi incertae sedis</taxon>
        <taxon>Zoopagomycota</taxon>
        <taxon>Kickxellomycotina</taxon>
        <taxon>Kickxellomycetes</taxon>
        <taxon>Kickxellales</taxon>
        <taxon>Kickxellaceae</taxon>
        <taxon>Coemansia</taxon>
    </lineage>
</organism>
<protein>
    <submittedName>
        <fullName evidence="1">Uncharacterized protein</fullName>
    </submittedName>
</protein>